<accession>A0AAE0GUB9</accession>
<organism evidence="2 3">
    <name type="scientific">Cymbomonas tetramitiformis</name>
    <dbReference type="NCBI Taxonomy" id="36881"/>
    <lineage>
        <taxon>Eukaryota</taxon>
        <taxon>Viridiplantae</taxon>
        <taxon>Chlorophyta</taxon>
        <taxon>Pyramimonadophyceae</taxon>
        <taxon>Pyramimonadales</taxon>
        <taxon>Pyramimonadaceae</taxon>
        <taxon>Cymbomonas</taxon>
    </lineage>
</organism>
<dbReference type="EMBL" id="LGRX02002280">
    <property type="protein sequence ID" value="KAK3284452.1"/>
    <property type="molecule type" value="Genomic_DNA"/>
</dbReference>
<comment type="caution">
    <text evidence="2">The sequence shown here is derived from an EMBL/GenBank/DDBJ whole genome shotgun (WGS) entry which is preliminary data.</text>
</comment>
<keyword evidence="3" id="KW-1185">Reference proteome</keyword>
<feature type="region of interest" description="Disordered" evidence="1">
    <location>
        <begin position="346"/>
        <end position="369"/>
    </location>
</feature>
<dbReference type="AlphaFoldDB" id="A0AAE0GUB9"/>
<feature type="compositionally biased region" description="Acidic residues" evidence="1">
    <location>
        <begin position="166"/>
        <end position="178"/>
    </location>
</feature>
<dbReference type="Proteomes" id="UP001190700">
    <property type="component" value="Unassembled WGS sequence"/>
</dbReference>
<gene>
    <name evidence="2" type="ORF">CYMTET_7896</name>
</gene>
<feature type="compositionally biased region" description="Basic residues" evidence="1">
    <location>
        <begin position="140"/>
        <end position="150"/>
    </location>
</feature>
<feature type="region of interest" description="Disordered" evidence="1">
    <location>
        <begin position="140"/>
        <end position="191"/>
    </location>
</feature>
<sequence>MFYRPRFDKQNDTVYNESNNHYGVLHKHVHPKVRRSESHWKGSFDSEDLAKLKEIALDGSPVLDAALKVTDSQLSMASESVFYAGQYTSFDPIVVSHFAGSKVGTRLVGHASSYNGRRSVAHKIATPSASSDLRLVRKRKRTVRRKRTKTNSRVNRRPERVVTNAEEGDDIETVSDDEYERRSEDSESETFSANVELSEEILSATFVPPPFACYVLNPRSALLYGIQFLKESEFKQIFSLGETEVSDAGSDEEGESVLSMPFNGDRALAAFQTQLEELTRNSDAAVPEAIANMSDALTFCVRTYYKESEEGLEASDSREHKYRRFLKRYVERAARQIGRLSSLKDPRKPLFEDASSAQGGDASPAEDESGEPKALFYWTLVFFEMREEIRKYCRAKTISLRNTLHRRTAMRGFDATRMLLARSSHPPKTVDLAYVVDSREFDANYVYDSLRPLFSAKDVTDIFDENDLCLLQHMRDSAGLILKDLFDSHLTELVVDEEDDALENRREIRFANFRMRSITSFDRSGDDEADGRFLKTDRLPRSSSDVVWVSHAVERCLDCMSVLWTDGGSGSSQLRDRVDVDILREPFMRAPYKIGLLSASLKNAASDCRTYLERKRVMSSEDVANIGGALFSADRSEATVPPLSGCRVADRKCNPFLDRRYFTVSDRNDDAQLLLELLTLFYEKMRSSREYFTGVCEMYAQVEIPRATPNVVPFNRYTGNATNKRITNIHINRTSKKSDHIASVVVPHFEDLVHFPSNSDAERAWKDMFWPKAQDPLAGRLVTVRKLGKTENENWGEKTSRSLKDFYDRERRNRETISLASNASRVSVVARELRRLGCFWVHTIAKAEGAIEKTASVSGGTMSHETAVVLGFWLSHMRDESRREMTFERWRRSWSGGFFLPDCVRYVACTDLFAETSWETLGPLCTSNLWNLVAMEMHLSILTLFVRMTNHLERRLLSDIDDMLVRRRCASERDGASHEIRVQLCRLVGLFAKRSDNIRDAKAFRSEAERHEFYKSLDENIMEARMKLRRILSKR</sequence>
<name>A0AAE0GUB9_9CHLO</name>
<evidence type="ECO:0000256" key="1">
    <source>
        <dbReference type="SAM" id="MobiDB-lite"/>
    </source>
</evidence>
<proteinExistence type="predicted"/>
<evidence type="ECO:0000313" key="3">
    <source>
        <dbReference type="Proteomes" id="UP001190700"/>
    </source>
</evidence>
<reference evidence="2 3" key="1">
    <citation type="journal article" date="2015" name="Genome Biol. Evol.">
        <title>Comparative Genomics of a Bacterivorous Green Alga Reveals Evolutionary Causalities and Consequences of Phago-Mixotrophic Mode of Nutrition.</title>
        <authorList>
            <person name="Burns J.A."/>
            <person name="Paasch A."/>
            <person name="Narechania A."/>
            <person name="Kim E."/>
        </authorList>
    </citation>
    <scope>NUCLEOTIDE SEQUENCE [LARGE SCALE GENOMIC DNA]</scope>
    <source>
        <strain evidence="2 3">PLY_AMNH</strain>
    </source>
</reference>
<protein>
    <submittedName>
        <fullName evidence="2">Uncharacterized protein</fullName>
    </submittedName>
</protein>
<evidence type="ECO:0000313" key="2">
    <source>
        <dbReference type="EMBL" id="KAK3284452.1"/>
    </source>
</evidence>